<comment type="caution">
    <text evidence="4">The sequence shown here is derived from an EMBL/GenBank/DDBJ whole genome shotgun (WGS) entry which is preliminary data.</text>
</comment>
<dbReference type="OrthoDB" id="439943at2759"/>
<dbReference type="AlphaFoldDB" id="G4TRJ7"/>
<dbReference type="PANTHER" id="PTHR31121">
    <property type="entry name" value="ALPHA-1,2 MANNOSYLTRANSFERASE KTR1"/>
    <property type="match status" value="1"/>
</dbReference>
<evidence type="ECO:0000256" key="3">
    <source>
        <dbReference type="PIRSR" id="PIRSR018153-1"/>
    </source>
</evidence>
<gene>
    <name evidence="4" type="ORF">PIIN_07893</name>
</gene>
<dbReference type="InterPro" id="IPR029044">
    <property type="entry name" value="Nucleotide-diphossugar_trans"/>
</dbReference>
<dbReference type="HOGENOM" id="CLU_024327_4_0_1"/>
<dbReference type="FunCoup" id="G4TRJ7">
    <property type="interactions" value="124"/>
</dbReference>
<dbReference type="PIRSF" id="PIRSF018153">
    <property type="entry name" value="Glyco_trans_15"/>
    <property type="match status" value="1"/>
</dbReference>
<dbReference type="InParanoid" id="G4TRJ7"/>
<dbReference type="Gene3D" id="3.90.550.10">
    <property type="entry name" value="Spore Coat Polysaccharide Biosynthesis Protein SpsA, Chain A"/>
    <property type="match status" value="1"/>
</dbReference>
<keyword evidence="5" id="KW-1185">Reference proteome</keyword>
<evidence type="ECO:0000256" key="2">
    <source>
        <dbReference type="ARBA" id="ARBA00022679"/>
    </source>
</evidence>
<evidence type="ECO:0000313" key="5">
    <source>
        <dbReference type="Proteomes" id="UP000007148"/>
    </source>
</evidence>
<dbReference type="PANTHER" id="PTHR31121:SF6">
    <property type="entry name" value="ALPHA-1,2 MANNOSYLTRANSFERASE KTR1"/>
    <property type="match status" value="1"/>
</dbReference>
<dbReference type="STRING" id="1109443.G4TRJ7"/>
<dbReference type="EMBL" id="CAFZ01000265">
    <property type="protein sequence ID" value="CCA73940.1"/>
    <property type="molecule type" value="Genomic_DNA"/>
</dbReference>
<dbReference type="FunFam" id="3.90.550.10:FF:000051">
    <property type="entry name" value="Alpha-1,2-mannosyltransferase (Ktr4)"/>
    <property type="match status" value="1"/>
</dbReference>
<dbReference type="OMA" id="HWYSCTP"/>
<accession>G4TRJ7</accession>
<evidence type="ECO:0000256" key="1">
    <source>
        <dbReference type="ARBA" id="ARBA00007677"/>
    </source>
</evidence>
<name>G4TRJ7_SERID</name>
<reference evidence="4 5" key="1">
    <citation type="journal article" date="2011" name="PLoS Pathog.">
        <title>Endophytic Life Strategies Decoded by Genome and Transcriptome Analyses of the Mutualistic Root Symbiont Piriformospora indica.</title>
        <authorList>
            <person name="Zuccaro A."/>
            <person name="Lahrmann U."/>
            <person name="Guldener U."/>
            <person name="Langen G."/>
            <person name="Pfiffi S."/>
            <person name="Biedenkopf D."/>
            <person name="Wong P."/>
            <person name="Samans B."/>
            <person name="Grimm C."/>
            <person name="Basiewicz M."/>
            <person name="Murat C."/>
            <person name="Martin F."/>
            <person name="Kogel K.H."/>
        </authorList>
    </citation>
    <scope>NUCLEOTIDE SEQUENCE [LARGE SCALE GENOMIC DNA]</scope>
    <source>
        <strain evidence="4 5">DSM 11827</strain>
    </source>
</reference>
<dbReference type="GO" id="GO:0000032">
    <property type="term" value="P:cell wall mannoprotein biosynthetic process"/>
    <property type="evidence" value="ECO:0007669"/>
    <property type="project" value="TreeGrafter"/>
</dbReference>
<dbReference type="SUPFAM" id="SSF53448">
    <property type="entry name" value="Nucleotide-diphospho-sugar transferases"/>
    <property type="match status" value="1"/>
</dbReference>
<dbReference type="GO" id="GO:0000026">
    <property type="term" value="F:alpha-1,2-mannosyltransferase activity"/>
    <property type="evidence" value="ECO:0007669"/>
    <property type="project" value="TreeGrafter"/>
</dbReference>
<dbReference type="GO" id="GO:0006487">
    <property type="term" value="P:protein N-linked glycosylation"/>
    <property type="evidence" value="ECO:0007669"/>
    <property type="project" value="TreeGrafter"/>
</dbReference>
<organism evidence="4 5">
    <name type="scientific">Serendipita indica (strain DSM 11827)</name>
    <name type="common">Root endophyte fungus</name>
    <name type="synonym">Piriformospora indica</name>
    <dbReference type="NCBI Taxonomy" id="1109443"/>
    <lineage>
        <taxon>Eukaryota</taxon>
        <taxon>Fungi</taxon>
        <taxon>Dikarya</taxon>
        <taxon>Basidiomycota</taxon>
        <taxon>Agaricomycotina</taxon>
        <taxon>Agaricomycetes</taxon>
        <taxon>Sebacinales</taxon>
        <taxon>Serendipitaceae</taxon>
        <taxon>Serendipita</taxon>
    </lineage>
</organism>
<dbReference type="GO" id="GO:0005794">
    <property type="term" value="C:Golgi apparatus"/>
    <property type="evidence" value="ECO:0007669"/>
    <property type="project" value="TreeGrafter"/>
</dbReference>
<dbReference type="InterPro" id="IPR002685">
    <property type="entry name" value="Glyco_trans_15"/>
</dbReference>
<dbReference type="eggNOG" id="KOG4472">
    <property type="taxonomic scope" value="Eukaryota"/>
</dbReference>
<keyword evidence="2 4" id="KW-0808">Transferase</keyword>
<dbReference type="Pfam" id="PF01793">
    <property type="entry name" value="Glyco_transf_15"/>
    <property type="match status" value="1"/>
</dbReference>
<sequence length="347" mass="41487">MHEAAEFPDPREPEPIKLSDLAKAHSGHGPHDGPHRKANATFVILVRNSELKDIIESLKQLEDRFNRQFHYPYVFLNEQPFSDEFKRWTSEIISAPAYYGLIPPEHWYQPSHIDESRAAHFRQLLVDEDIIYGGSVSYRNMCRFNSGFFYRHPLMQQFQYYWRVEPGVKFFCDIDFDPFLYMQDHNKTYAFTISMYEYERTISSLWAVTQAFMKQHPEYLPEDNAMEFISDDEGKTYNLCHFWSNFEIADMSLWRGEAYSKYFEFLDTAGGFYYERWGDAPVHTLGAALFSRKDQIHFFREIGYRHDPFQHCPQGDLHRLGKCWCEEKDNFDHEGYSCTYRYERMFS</sequence>
<feature type="active site" description="Nucleophile" evidence="3">
    <location>
        <position position="247"/>
    </location>
</feature>
<keyword evidence="4" id="KW-0328">Glycosyltransferase</keyword>
<evidence type="ECO:0000313" key="4">
    <source>
        <dbReference type="EMBL" id="CCA73940.1"/>
    </source>
</evidence>
<dbReference type="Proteomes" id="UP000007148">
    <property type="component" value="Unassembled WGS sequence"/>
</dbReference>
<comment type="similarity">
    <text evidence="1">Belongs to the glycosyltransferase 15 family.</text>
</comment>
<proteinExistence type="inferred from homology"/>
<protein>
    <submittedName>
        <fullName evidence="4">Probable mannosyltransferase involved in N-linked and O-linked glycosylation</fullName>
    </submittedName>
</protein>
<dbReference type="GO" id="GO:0016020">
    <property type="term" value="C:membrane"/>
    <property type="evidence" value="ECO:0007669"/>
    <property type="project" value="InterPro"/>
</dbReference>